<proteinExistence type="predicted"/>
<dbReference type="Proteomes" id="UP000184330">
    <property type="component" value="Unassembled WGS sequence"/>
</dbReference>
<keyword evidence="2" id="KW-0812">Transmembrane</keyword>
<protein>
    <submittedName>
        <fullName evidence="3">Uncharacterized protein</fullName>
    </submittedName>
</protein>
<sequence length="505" mass="56724">MDEIELEARHTTLQGQYDILSQQDQDTRPPHIGDDKFEAKASEIPSRLRTSDSMSKLLPSKVKPVDSGSKLSPKSFSQAPISKRIWKHIATTTAALIMVGIPIGISILCSNDIVQGDTYCTSTGVYASEDAVFYSSSISSIFNINIVYGSLSFGTAKFIDLVWDITFSRCGQALLGWITYRVNAAALLRIMEMQPVSYNLFSSLSLSWSSIATLGPVTKAFFTKLGWRKKFLLLWILLNILWVAFWPTITNAMTGYIAKNNTLVKIANGTGYANFTYLASTTNLAFQFYGFNNSGNVANRTKVIIGPVLLSSGPNETLWHEMYQLWLPKKGTGTYFTTYNTTYQDTYMTIPYAFYWYQNESYTDAIFSNPAYLQCVATGVYQWGFAYFTTLYFTILNGIWCCGTYALWIYVNCKSELCRKGRRLGQYRAAIDLVESINQDLGKDICAYSEDELKDELKKKGGVRYYVEQGDGDAAAHIGITSGKERGPVGLRFGELYGHMRERRS</sequence>
<accession>A0A1L7XYC9</accession>
<name>A0A1L7XYC9_9HELO</name>
<keyword evidence="2" id="KW-0472">Membrane</keyword>
<reference evidence="3 4" key="1">
    <citation type="submission" date="2016-03" db="EMBL/GenBank/DDBJ databases">
        <authorList>
            <person name="Ploux O."/>
        </authorList>
    </citation>
    <scope>NUCLEOTIDE SEQUENCE [LARGE SCALE GENOMIC DNA]</scope>
    <source>
        <strain evidence="3 4">UAMH 11012</strain>
    </source>
</reference>
<dbReference type="EMBL" id="FJOG01000092">
    <property type="protein sequence ID" value="CZR70082.1"/>
    <property type="molecule type" value="Genomic_DNA"/>
</dbReference>
<feature type="compositionally biased region" description="Polar residues" evidence="1">
    <location>
        <begin position="15"/>
        <end position="24"/>
    </location>
</feature>
<evidence type="ECO:0000313" key="3">
    <source>
        <dbReference type="EMBL" id="CZR70082.1"/>
    </source>
</evidence>
<keyword evidence="4" id="KW-1185">Reference proteome</keyword>
<feature type="region of interest" description="Disordered" evidence="1">
    <location>
        <begin position="15"/>
        <end position="54"/>
    </location>
</feature>
<feature type="transmembrane region" description="Helical" evidence="2">
    <location>
        <begin position="131"/>
        <end position="149"/>
    </location>
</feature>
<evidence type="ECO:0000256" key="1">
    <source>
        <dbReference type="SAM" id="MobiDB-lite"/>
    </source>
</evidence>
<organism evidence="3 4">
    <name type="scientific">Phialocephala subalpina</name>
    <dbReference type="NCBI Taxonomy" id="576137"/>
    <lineage>
        <taxon>Eukaryota</taxon>
        <taxon>Fungi</taxon>
        <taxon>Dikarya</taxon>
        <taxon>Ascomycota</taxon>
        <taxon>Pezizomycotina</taxon>
        <taxon>Leotiomycetes</taxon>
        <taxon>Helotiales</taxon>
        <taxon>Mollisiaceae</taxon>
        <taxon>Phialocephala</taxon>
        <taxon>Phialocephala fortinii species complex</taxon>
    </lineage>
</organism>
<gene>
    <name evidence="3" type="ORF">PAC_19983</name>
</gene>
<feature type="compositionally biased region" description="Basic and acidic residues" evidence="1">
    <location>
        <begin position="25"/>
        <end position="41"/>
    </location>
</feature>
<evidence type="ECO:0000313" key="4">
    <source>
        <dbReference type="Proteomes" id="UP000184330"/>
    </source>
</evidence>
<feature type="transmembrane region" description="Helical" evidence="2">
    <location>
        <begin position="391"/>
        <end position="413"/>
    </location>
</feature>
<dbReference type="AlphaFoldDB" id="A0A1L7XYC9"/>
<keyword evidence="2" id="KW-1133">Transmembrane helix</keyword>
<feature type="transmembrane region" description="Helical" evidence="2">
    <location>
        <begin position="89"/>
        <end position="108"/>
    </location>
</feature>
<dbReference type="STRING" id="576137.A0A1L7XYC9"/>
<evidence type="ECO:0000256" key="2">
    <source>
        <dbReference type="SAM" id="Phobius"/>
    </source>
</evidence>
<feature type="transmembrane region" description="Helical" evidence="2">
    <location>
        <begin position="231"/>
        <end position="249"/>
    </location>
</feature>
<dbReference type="OrthoDB" id="3903561at2759"/>